<reference evidence="6 7" key="1">
    <citation type="submission" date="2013-09" db="EMBL/GenBank/DDBJ databases">
        <title>Corchorus capsularis genome sequencing.</title>
        <authorList>
            <person name="Alam M."/>
            <person name="Haque M.S."/>
            <person name="Islam M.S."/>
            <person name="Emdad E.M."/>
            <person name="Islam M.M."/>
            <person name="Ahmed B."/>
            <person name="Halim A."/>
            <person name="Hossen Q.M.M."/>
            <person name="Hossain M.Z."/>
            <person name="Ahmed R."/>
            <person name="Khan M.M."/>
            <person name="Islam R."/>
            <person name="Rashid M.M."/>
            <person name="Khan S.A."/>
            <person name="Rahman M.S."/>
            <person name="Alam M."/>
        </authorList>
    </citation>
    <scope>NUCLEOTIDE SEQUENCE [LARGE SCALE GENOMIC DNA]</scope>
    <source>
        <strain evidence="7">cv. CVL-1</strain>
        <tissue evidence="6">Whole seedling</tissue>
    </source>
</reference>
<dbReference type="PANTHER" id="PTHR31234">
    <property type="entry name" value="LATE EMBRYOGENESIS ABUNDANT (LEA) HYDROXYPROLINE-RICH GLYCOPROTEIN FAMILY"/>
    <property type="match status" value="1"/>
</dbReference>
<dbReference type="GO" id="GO:0098542">
    <property type="term" value="P:defense response to other organism"/>
    <property type="evidence" value="ECO:0007669"/>
    <property type="project" value="InterPro"/>
</dbReference>
<dbReference type="OrthoDB" id="669838at2759"/>
<dbReference type="Pfam" id="PF03168">
    <property type="entry name" value="LEA_2"/>
    <property type="match status" value="1"/>
</dbReference>
<dbReference type="GO" id="GO:0005886">
    <property type="term" value="C:plasma membrane"/>
    <property type="evidence" value="ECO:0007669"/>
    <property type="project" value="TreeGrafter"/>
</dbReference>
<evidence type="ECO:0000256" key="1">
    <source>
        <dbReference type="ARBA" id="ARBA00004167"/>
    </source>
</evidence>
<comment type="subcellular location">
    <subcellularLocation>
        <location evidence="1">Membrane</location>
        <topology evidence="1">Single-pass membrane protein</topology>
    </subcellularLocation>
</comment>
<comment type="caution">
    <text evidence="6">The sequence shown here is derived from an EMBL/GenBank/DDBJ whole genome shotgun (WGS) entry which is preliminary data.</text>
</comment>
<dbReference type="STRING" id="210143.A0A1R3GJD5"/>
<evidence type="ECO:0000313" key="6">
    <source>
        <dbReference type="EMBL" id="OMO58186.1"/>
    </source>
</evidence>
<feature type="domain" description="Late embryogenesis abundant protein LEA-2 subgroup" evidence="5">
    <location>
        <begin position="24"/>
        <end position="109"/>
    </location>
</feature>
<evidence type="ECO:0000256" key="4">
    <source>
        <dbReference type="ARBA" id="ARBA00023136"/>
    </source>
</evidence>
<dbReference type="EMBL" id="AWWV01014243">
    <property type="protein sequence ID" value="OMO58186.1"/>
    <property type="molecule type" value="Genomic_DNA"/>
</dbReference>
<evidence type="ECO:0000256" key="2">
    <source>
        <dbReference type="ARBA" id="ARBA00022692"/>
    </source>
</evidence>
<dbReference type="InterPro" id="IPR044839">
    <property type="entry name" value="NDR1-like"/>
</dbReference>
<keyword evidence="4" id="KW-0472">Membrane</keyword>
<keyword evidence="2" id="KW-0812">Transmembrane</keyword>
<protein>
    <submittedName>
        <fullName evidence="6">Late embryogenesis abundant protein, LEA-14</fullName>
    </submittedName>
</protein>
<keyword evidence="7" id="KW-1185">Reference proteome</keyword>
<evidence type="ECO:0000256" key="3">
    <source>
        <dbReference type="ARBA" id="ARBA00022989"/>
    </source>
</evidence>
<evidence type="ECO:0000313" key="7">
    <source>
        <dbReference type="Proteomes" id="UP000188268"/>
    </source>
</evidence>
<dbReference type="OMA" id="EDQTIAF"/>
<dbReference type="InterPro" id="IPR004864">
    <property type="entry name" value="LEA_2"/>
</dbReference>
<keyword evidence="3" id="KW-1133">Transmembrane helix</keyword>
<gene>
    <name evidence="6" type="ORF">CCACVL1_25550</name>
</gene>
<evidence type="ECO:0000259" key="5">
    <source>
        <dbReference type="Pfam" id="PF03168"/>
    </source>
</evidence>
<accession>A0A1R3GJD5</accession>
<dbReference type="AlphaFoldDB" id="A0A1R3GJD5"/>
<name>A0A1R3GJD5_COCAP</name>
<dbReference type="Gramene" id="OMO58186">
    <property type="protein sequence ID" value="OMO58186"/>
    <property type="gene ID" value="CCACVL1_25550"/>
</dbReference>
<dbReference type="Proteomes" id="UP000188268">
    <property type="component" value="Unassembled WGS sequence"/>
</dbReference>
<dbReference type="PANTHER" id="PTHR31234:SF39">
    <property type="entry name" value="HARPIN-INDUCED PROTEIN 1 CONTAINING PROTEIN, EXPRESSED"/>
    <property type="match status" value="1"/>
</dbReference>
<proteinExistence type="predicted"/>
<sequence>MENGSVQNFNLTNNHLNATFDFVLKAENPNRRISVYYDYIESTLMYEDQTIAFNTIDPFYQPRRNVTRVESKLVAQNLSLSPATFKDMRIEKTSGEIEVDVHFKARIRFKNMNQTIPSQ</sequence>
<organism evidence="6 7">
    <name type="scientific">Corchorus capsularis</name>
    <name type="common">Jute</name>
    <dbReference type="NCBI Taxonomy" id="210143"/>
    <lineage>
        <taxon>Eukaryota</taxon>
        <taxon>Viridiplantae</taxon>
        <taxon>Streptophyta</taxon>
        <taxon>Embryophyta</taxon>
        <taxon>Tracheophyta</taxon>
        <taxon>Spermatophyta</taxon>
        <taxon>Magnoliopsida</taxon>
        <taxon>eudicotyledons</taxon>
        <taxon>Gunneridae</taxon>
        <taxon>Pentapetalae</taxon>
        <taxon>rosids</taxon>
        <taxon>malvids</taxon>
        <taxon>Malvales</taxon>
        <taxon>Malvaceae</taxon>
        <taxon>Grewioideae</taxon>
        <taxon>Apeibeae</taxon>
        <taxon>Corchorus</taxon>
    </lineage>
</organism>